<evidence type="ECO:0000259" key="2">
    <source>
        <dbReference type="Pfam" id="PF11790"/>
    </source>
</evidence>
<dbReference type="InterPro" id="IPR024655">
    <property type="entry name" value="Asl1_glyco_hydro_catalytic"/>
</dbReference>
<evidence type="ECO:0000256" key="1">
    <source>
        <dbReference type="SAM" id="SignalP"/>
    </source>
</evidence>
<dbReference type="Pfam" id="PF11790">
    <property type="entry name" value="Glyco_hydro_cc"/>
    <property type="match status" value="1"/>
</dbReference>
<dbReference type="Proteomes" id="UP000053095">
    <property type="component" value="Unassembled WGS sequence"/>
</dbReference>
<dbReference type="SUPFAM" id="SSF51445">
    <property type="entry name" value="(Trans)glycosidases"/>
    <property type="match status" value="1"/>
</dbReference>
<dbReference type="PANTHER" id="PTHR34154:SF10">
    <property type="entry name" value="ASL1-LIKE GLYCOSYL HYDROLASE CATALYTIC DOMAIN-CONTAINING PROTEIN"/>
    <property type="match status" value="1"/>
</dbReference>
<dbReference type="AlphaFoldDB" id="A0A0B8MYJ7"/>
<evidence type="ECO:0000313" key="3">
    <source>
        <dbReference type="EMBL" id="GAM40343.1"/>
    </source>
</evidence>
<dbReference type="InterPro" id="IPR053183">
    <property type="entry name" value="ASL1"/>
</dbReference>
<protein>
    <recommendedName>
        <fullName evidence="2">Asl1-like glycosyl hydrolase catalytic domain-containing protein</fullName>
    </recommendedName>
</protein>
<keyword evidence="1" id="KW-0732">Signal</keyword>
<dbReference type="PANTHER" id="PTHR34154">
    <property type="entry name" value="ALKALI-SENSITIVE LINKAGE PROTEIN 1"/>
    <property type="match status" value="1"/>
</dbReference>
<dbReference type="GO" id="GO:0071966">
    <property type="term" value="P:fungal-type cell wall polysaccharide metabolic process"/>
    <property type="evidence" value="ECO:0007669"/>
    <property type="project" value="TreeGrafter"/>
</dbReference>
<proteinExistence type="predicted"/>
<feature type="domain" description="Asl1-like glycosyl hydrolase catalytic" evidence="2">
    <location>
        <begin position="35"/>
        <end position="255"/>
    </location>
</feature>
<organism evidence="3 4">
    <name type="scientific">Talaromyces pinophilus</name>
    <name type="common">Penicillium pinophilum</name>
    <dbReference type="NCBI Taxonomy" id="128442"/>
    <lineage>
        <taxon>Eukaryota</taxon>
        <taxon>Fungi</taxon>
        <taxon>Dikarya</taxon>
        <taxon>Ascomycota</taxon>
        <taxon>Pezizomycotina</taxon>
        <taxon>Eurotiomycetes</taxon>
        <taxon>Eurotiomycetidae</taxon>
        <taxon>Eurotiales</taxon>
        <taxon>Trichocomaceae</taxon>
        <taxon>Talaromyces</taxon>
        <taxon>Talaromyces sect. Talaromyces</taxon>
    </lineage>
</organism>
<dbReference type="GO" id="GO:0009277">
    <property type="term" value="C:fungal-type cell wall"/>
    <property type="evidence" value="ECO:0007669"/>
    <property type="project" value="TreeGrafter"/>
</dbReference>
<gene>
    <name evidence="3" type="ORF">TCE0_038r12622</name>
</gene>
<feature type="chain" id="PRO_5002121114" description="Asl1-like glycosyl hydrolase catalytic domain-containing protein" evidence="1">
    <location>
        <begin position="20"/>
        <end position="259"/>
    </location>
</feature>
<feature type="signal peptide" evidence="1">
    <location>
        <begin position="1"/>
        <end position="19"/>
    </location>
</feature>
<dbReference type="InterPro" id="IPR017853">
    <property type="entry name" value="GH"/>
</dbReference>
<sequence>MVSFSSLIVASAMVTAALAAPTKTLAKRTNAKKGAAYNDASLVRLVTDASWAYNWGSSPGGSLPSDVEYVPMLWGSDTTGWTANVEAALASGSKHILGFNEPDLDTQSNIDAATAAALYKKWITPYKGQAELVTPAVTNGGAPMGLTWMESYLEACNGQCGQTAMAIHWYADAVNTDFESYITQAYNLAASHGIYKIWITEFQKTGVDAASQATFIGNTIPWLDETSYVERYSYFFVADGYLTSGNSLSTIGSAYNSDE</sequence>
<accession>A0A0B8MYJ7</accession>
<reference evidence="4" key="1">
    <citation type="journal article" date="2015" name="Genome Announc.">
        <title>Draft genome sequence of Talaromyces cellulolyticus strain Y-94, a source of lignocellulosic biomass-degrading enzymes.</title>
        <authorList>
            <person name="Fujii T."/>
            <person name="Koike H."/>
            <person name="Sawayama S."/>
            <person name="Yano S."/>
            <person name="Inoue H."/>
        </authorList>
    </citation>
    <scope>NUCLEOTIDE SEQUENCE [LARGE SCALE GENOMIC DNA]</scope>
    <source>
        <strain evidence="4">Y-94</strain>
    </source>
</reference>
<evidence type="ECO:0000313" key="4">
    <source>
        <dbReference type="Proteomes" id="UP000053095"/>
    </source>
</evidence>
<dbReference type="EMBL" id="DF933834">
    <property type="protein sequence ID" value="GAM40343.1"/>
    <property type="molecule type" value="Genomic_DNA"/>
</dbReference>
<name>A0A0B8MYJ7_TALPI</name>
<keyword evidence="4" id="KW-1185">Reference proteome</keyword>